<dbReference type="AlphaFoldDB" id="A0A167KBS0"/>
<protein>
    <submittedName>
        <fullName evidence="12">Cytochrome P450</fullName>
    </submittedName>
</protein>
<dbReference type="PRINTS" id="PR00463">
    <property type="entry name" value="EP450I"/>
</dbReference>
<dbReference type="STRING" id="1330018.A0A167KBS0"/>
<dbReference type="InterPro" id="IPR002401">
    <property type="entry name" value="Cyt_P450_E_grp-I"/>
</dbReference>
<dbReference type="PROSITE" id="PS00086">
    <property type="entry name" value="CYTOCHROME_P450"/>
    <property type="match status" value="1"/>
</dbReference>
<keyword evidence="7 9" id="KW-0408">Iron</keyword>
<keyword evidence="4 9" id="KW-0349">Heme</keyword>
<dbReference type="GO" id="GO:0004497">
    <property type="term" value="F:monooxygenase activity"/>
    <property type="evidence" value="ECO:0007669"/>
    <property type="project" value="UniProtKB-KW"/>
</dbReference>
<feature type="binding site" description="axial binding residue" evidence="9">
    <location>
        <position position="487"/>
    </location>
    <ligand>
        <name>heme</name>
        <dbReference type="ChEBI" id="CHEBI:30413"/>
    </ligand>
    <ligandPart>
        <name>Fe</name>
        <dbReference type="ChEBI" id="CHEBI:18248"/>
    </ligandPart>
</feature>
<evidence type="ECO:0000256" key="3">
    <source>
        <dbReference type="ARBA" id="ARBA00010617"/>
    </source>
</evidence>
<dbReference type="PRINTS" id="PR00385">
    <property type="entry name" value="P450"/>
</dbReference>
<evidence type="ECO:0000256" key="1">
    <source>
        <dbReference type="ARBA" id="ARBA00001971"/>
    </source>
</evidence>
<dbReference type="GO" id="GO:0016705">
    <property type="term" value="F:oxidoreductase activity, acting on paired donors, with incorporation or reduction of molecular oxygen"/>
    <property type="evidence" value="ECO:0007669"/>
    <property type="project" value="InterPro"/>
</dbReference>
<comment type="cofactor">
    <cofactor evidence="1 9">
        <name>heme</name>
        <dbReference type="ChEBI" id="CHEBI:30413"/>
    </cofactor>
</comment>
<evidence type="ECO:0000256" key="10">
    <source>
        <dbReference type="RuleBase" id="RU000461"/>
    </source>
</evidence>
<dbReference type="SUPFAM" id="SSF48264">
    <property type="entry name" value="Cytochrome P450"/>
    <property type="match status" value="1"/>
</dbReference>
<keyword evidence="13" id="KW-1185">Reference proteome</keyword>
<dbReference type="OrthoDB" id="1470350at2759"/>
<dbReference type="Gene3D" id="1.10.630.10">
    <property type="entry name" value="Cytochrome P450"/>
    <property type="match status" value="1"/>
</dbReference>
<evidence type="ECO:0000256" key="8">
    <source>
        <dbReference type="ARBA" id="ARBA00023033"/>
    </source>
</evidence>
<proteinExistence type="inferred from homology"/>
<comment type="pathway">
    <text evidence="2">Secondary metabolite biosynthesis.</text>
</comment>
<evidence type="ECO:0000256" key="2">
    <source>
        <dbReference type="ARBA" id="ARBA00005179"/>
    </source>
</evidence>
<feature type="chain" id="PRO_5013311864" evidence="11">
    <location>
        <begin position="16"/>
        <end position="553"/>
    </location>
</feature>
<name>A0A167KBS0_CALVF</name>
<keyword evidence="5 9" id="KW-0479">Metal-binding</keyword>
<dbReference type="PANTHER" id="PTHR24305">
    <property type="entry name" value="CYTOCHROME P450"/>
    <property type="match status" value="1"/>
</dbReference>
<reference evidence="12 13" key="1">
    <citation type="journal article" date="2016" name="Mol. Biol. Evol.">
        <title>Comparative Genomics of Early-Diverging Mushroom-Forming Fungi Provides Insights into the Origins of Lignocellulose Decay Capabilities.</title>
        <authorList>
            <person name="Nagy L.G."/>
            <person name="Riley R."/>
            <person name="Tritt A."/>
            <person name="Adam C."/>
            <person name="Daum C."/>
            <person name="Floudas D."/>
            <person name="Sun H."/>
            <person name="Yadav J.S."/>
            <person name="Pangilinan J."/>
            <person name="Larsson K.H."/>
            <person name="Matsuura K."/>
            <person name="Barry K."/>
            <person name="Labutti K."/>
            <person name="Kuo R."/>
            <person name="Ohm R.A."/>
            <person name="Bhattacharya S.S."/>
            <person name="Shirouzu T."/>
            <person name="Yoshinaga Y."/>
            <person name="Martin F.M."/>
            <person name="Grigoriev I.V."/>
            <person name="Hibbett D.S."/>
        </authorList>
    </citation>
    <scope>NUCLEOTIDE SEQUENCE [LARGE SCALE GENOMIC DNA]</scope>
    <source>
        <strain evidence="12 13">TUFC12733</strain>
    </source>
</reference>
<evidence type="ECO:0000256" key="4">
    <source>
        <dbReference type="ARBA" id="ARBA00022617"/>
    </source>
</evidence>
<evidence type="ECO:0000313" key="13">
    <source>
        <dbReference type="Proteomes" id="UP000076738"/>
    </source>
</evidence>
<evidence type="ECO:0000256" key="9">
    <source>
        <dbReference type="PIRSR" id="PIRSR602401-1"/>
    </source>
</evidence>
<sequence>MLSFWALTALLAVAAWIWLRLKGPRSRLPPDLRGPTPASWILGNQPEVVLSEAGEANRRWKAQYGAVYKYYGCFGDEYLVLNDANAVQHVLKGQTTSYLLDKSLREFLRLVTGEGLIWADEADHARQRRLLSPAFNTPFIKSLAPTFAACAFRLVTQWNQRIETEGDDKGGWDVEAYHWMELLTMESLGLTAFGVKFGSLEGNQHPLQTAYTGLIGSAYSHPSKLSIALGAAVLHIPAFIVHHLQKLPLPGISKFKEAQRVGRKFADELMAKKRRLLETNHVLQDRDFITVLVQAGEKNQKGKLESMPDEEIYNNLTTFWVAGFETATNASSFALIELARNPDMQQRLASELIGILGGAADRDLSDGFSTDEVEQMPYLEAVVNETLRCHGPIHSGLFRAAGDDLIPLSNPITTRDGKLNSIRVQAGQSIICSFDGCNRWEEVWGPDADQFRPERWLRAEAKEIEPDKQCGGVYANLATFGGGPKACIGYRFAVLEVSVFIAAIIRDFEIALSRPDWELGRDGSYIGTIPMERGRWQGGGRCPLRVRRRRSVM</sequence>
<dbReference type="Proteomes" id="UP000076738">
    <property type="component" value="Unassembled WGS sequence"/>
</dbReference>
<dbReference type="Pfam" id="PF00067">
    <property type="entry name" value="p450"/>
    <property type="match status" value="1"/>
</dbReference>
<dbReference type="EMBL" id="KV417294">
    <property type="protein sequence ID" value="KZO94479.1"/>
    <property type="molecule type" value="Genomic_DNA"/>
</dbReference>
<evidence type="ECO:0000256" key="5">
    <source>
        <dbReference type="ARBA" id="ARBA00022723"/>
    </source>
</evidence>
<feature type="signal peptide" evidence="11">
    <location>
        <begin position="1"/>
        <end position="15"/>
    </location>
</feature>
<keyword evidence="8 10" id="KW-0503">Monooxygenase</keyword>
<evidence type="ECO:0000256" key="11">
    <source>
        <dbReference type="SAM" id="SignalP"/>
    </source>
</evidence>
<dbReference type="InterPro" id="IPR050121">
    <property type="entry name" value="Cytochrome_P450_monoxygenase"/>
</dbReference>
<dbReference type="PANTHER" id="PTHR24305:SF166">
    <property type="entry name" value="CYTOCHROME P450 12A4, MITOCHONDRIAL-RELATED"/>
    <property type="match status" value="1"/>
</dbReference>
<organism evidence="12 13">
    <name type="scientific">Calocera viscosa (strain TUFC12733)</name>
    <dbReference type="NCBI Taxonomy" id="1330018"/>
    <lineage>
        <taxon>Eukaryota</taxon>
        <taxon>Fungi</taxon>
        <taxon>Dikarya</taxon>
        <taxon>Basidiomycota</taxon>
        <taxon>Agaricomycotina</taxon>
        <taxon>Dacrymycetes</taxon>
        <taxon>Dacrymycetales</taxon>
        <taxon>Dacrymycetaceae</taxon>
        <taxon>Calocera</taxon>
    </lineage>
</organism>
<evidence type="ECO:0000256" key="6">
    <source>
        <dbReference type="ARBA" id="ARBA00023002"/>
    </source>
</evidence>
<accession>A0A167KBS0</accession>
<comment type="similarity">
    <text evidence="3 10">Belongs to the cytochrome P450 family.</text>
</comment>
<dbReference type="InterPro" id="IPR017972">
    <property type="entry name" value="Cyt_P450_CS"/>
</dbReference>
<keyword evidence="11" id="KW-0732">Signal</keyword>
<dbReference type="GO" id="GO:0005506">
    <property type="term" value="F:iron ion binding"/>
    <property type="evidence" value="ECO:0007669"/>
    <property type="project" value="InterPro"/>
</dbReference>
<dbReference type="InterPro" id="IPR001128">
    <property type="entry name" value="Cyt_P450"/>
</dbReference>
<dbReference type="GO" id="GO:0020037">
    <property type="term" value="F:heme binding"/>
    <property type="evidence" value="ECO:0007669"/>
    <property type="project" value="InterPro"/>
</dbReference>
<keyword evidence="6 10" id="KW-0560">Oxidoreductase</keyword>
<evidence type="ECO:0000313" key="12">
    <source>
        <dbReference type="EMBL" id="KZO94479.1"/>
    </source>
</evidence>
<gene>
    <name evidence="12" type="ORF">CALVIDRAFT_517308</name>
</gene>
<evidence type="ECO:0000256" key="7">
    <source>
        <dbReference type="ARBA" id="ARBA00023004"/>
    </source>
</evidence>
<dbReference type="InterPro" id="IPR036396">
    <property type="entry name" value="Cyt_P450_sf"/>
</dbReference>